<reference evidence="2" key="1">
    <citation type="submission" date="2013-07" db="EMBL/GenBank/DDBJ databases">
        <title>Sub-species coevolution in mutualistic symbiosis.</title>
        <authorList>
            <person name="Murfin K."/>
            <person name="Klassen J."/>
            <person name="Lee M."/>
            <person name="Forst S."/>
            <person name="Stock P."/>
            <person name="Goodrich-Blair H."/>
        </authorList>
    </citation>
    <scope>NUCLEOTIDE SEQUENCE [LARGE SCALE GENOMIC DNA]</scope>
    <source>
        <strain evidence="2">Oregonense</strain>
    </source>
</reference>
<dbReference type="EMBL" id="CBSX010000007">
    <property type="protein sequence ID" value="CDH04108.1"/>
    <property type="molecule type" value="Genomic_DNA"/>
</dbReference>
<dbReference type="HOGENOM" id="CLU_157345_0_0_6"/>
<feature type="transmembrane region" description="Helical" evidence="1">
    <location>
        <begin position="48"/>
        <end position="66"/>
    </location>
</feature>
<proteinExistence type="predicted"/>
<dbReference type="RefSeq" id="WP_051894483.1">
    <property type="nucleotide sequence ID" value="NZ_CAWLUU010000092.1"/>
</dbReference>
<dbReference type="AlphaFoldDB" id="A0A077P061"/>
<dbReference type="Proteomes" id="UP000028483">
    <property type="component" value="Unassembled WGS sequence"/>
</dbReference>
<name>A0A077P061_XENBV</name>
<accession>A0A077P061</accession>
<gene>
    <name evidence="2" type="ORF">XBO1_1040011</name>
</gene>
<evidence type="ECO:0000313" key="2">
    <source>
        <dbReference type="EMBL" id="CDH04108.1"/>
    </source>
</evidence>
<feature type="transmembrane region" description="Helical" evidence="1">
    <location>
        <begin position="123"/>
        <end position="143"/>
    </location>
</feature>
<feature type="transmembrane region" description="Helical" evidence="1">
    <location>
        <begin position="20"/>
        <end position="42"/>
    </location>
</feature>
<comment type="caution">
    <text evidence="2">The sequence shown here is derived from an EMBL/GenBank/DDBJ whole genome shotgun (WGS) entry which is preliminary data.</text>
</comment>
<sequence>MQPEDLISKVIIATLKSWRFISALSVFSILIATAILIAVFNTTALNNIALYAVLLFTTLYCQYYCWRTWLDCHYFQILNSSPEKSAEFDQTLLLIFNKLPQSRTQNDRFNGAIKLLKKATISLILQWVLFFLFLLALKYSALIQL</sequence>
<protein>
    <submittedName>
        <fullName evidence="2">Uncharacterized protein</fullName>
    </submittedName>
</protein>
<keyword evidence="1" id="KW-0812">Transmembrane</keyword>
<keyword evidence="1" id="KW-1133">Transmembrane helix</keyword>
<keyword evidence="1" id="KW-0472">Membrane</keyword>
<evidence type="ECO:0000256" key="1">
    <source>
        <dbReference type="SAM" id="Phobius"/>
    </source>
</evidence>
<organism evidence="2">
    <name type="scientific">Xenorhabdus bovienii str. oregonense</name>
    <dbReference type="NCBI Taxonomy" id="1398202"/>
    <lineage>
        <taxon>Bacteria</taxon>
        <taxon>Pseudomonadati</taxon>
        <taxon>Pseudomonadota</taxon>
        <taxon>Gammaproteobacteria</taxon>
        <taxon>Enterobacterales</taxon>
        <taxon>Morganellaceae</taxon>
        <taxon>Xenorhabdus</taxon>
    </lineage>
</organism>